<keyword evidence="2" id="KW-1185">Reference proteome</keyword>
<reference evidence="2" key="1">
    <citation type="submission" date="2017-11" db="EMBL/GenBank/DDBJ databases">
        <authorList>
            <person name="Watanabe M."/>
            <person name="Kojima H."/>
        </authorList>
    </citation>
    <scope>NUCLEOTIDE SEQUENCE [LARGE SCALE GENOMIC DNA]</scope>
    <source>
        <strain evidence="2">Tokyo 01</strain>
    </source>
</reference>
<comment type="caution">
    <text evidence="1">The sequence shown here is derived from an EMBL/GenBank/DDBJ whole genome shotgun (WGS) entry which is preliminary data.</text>
</comment>
<evidence type="ECO:0000313" key="1">
    <source>
        <dbReference type="EMBL" id="GBC63132.1"/>
    </source>
</evidence>
<dbReference type="AlphaFoldDB" id="A0A401G1N6"/>
<name>A0A401G1N6_9BACT</name>
<dbReference type="EMBL" id="BEXT01000001">
    <property type="protein sequence ID" value="GBC63132.1"/>
    <property type="molecule type" value="Genomic_DNA"/>
</dbReference>
<reference evidence="2" key="2">
    <citation type="submission" date="2019-01" db="EMBL/GenBank/DDBJ databases">
        <title>Genome sequence of Desulfonema ishimotonii strain Tokyo 01.</title>
        <authorList>
            <person name="Fukui M."/>
        </authorList>
    </citation>
    <scope>NUCLEOTIDE SEQUENCE [LARGE SCALE GENOMIC DNA]</scope>
    <source>
        <strain evidence="2">Tokyo 01</strain>
    </source>
</reference>
<sequence length="441" mass="50175">MAKVYISFLGTSDYLRCIYHLGEKAFENIRFVQEATIGFHCETWSANDRILTFLTDEACQKNWLDNGHKNRKTGEMEQRKGLKQCIRDMNLAVPFYEIPIKAGKSEAEIWENFDTVLAQLNEGDEVILDITHAFRSIPMLAIVVMNYAKVVKNIYLSGIYYGAFEVLGSIQDADNLPVKDRNVPVFDLTAFNTLMEWSVAIDRFIKSGDASHARNLAMEAITPTLAATRGQDKTAAVLKNVANEMERFSKNISTCRGPKIAPSVRTLRQRISECEDSDLLKPFKPLFDRLRQQIAVFEDDEVLAGIQAARWCLERNLIQQGFTILQETLVSFFVIRSGGSMTDITTRNLVNQAIAICGKGIPKNEWTGDARKYPEKIENYKRLIETYGDMIKTLSSIKPARNDLNHAGYTSESRTPDKFERELKKHLNQLETTFREPESSQ</sequence>
<proteinExistence type="predicted"/>
<organism evidence="1 2">
    <name type="scientific">Desulfonema ishimotonii</name>
    <dbReference type="NCBI Taxonomy" id="45657"/>
    <lineage>
        <taxon>Bacteria</taxon>
        <taxon>Pseudomonadati</taxon>
        <taxon>Thermodesulfobacteriota</taxon>
        <taxon>Desulfobacteria</taxon>
        <taxon>Desulfobacterales</taxon>
        <taxon>Desulfococcaceae</taxon>
        <taxon>Desulfonema</taxon>
    </lineage>
</organism>
<dbReference type="NCBIfam" id="TIGR02221">
    <property type="entry name" value="cas_TM1812"/>
    <property type="match status" value="1"/>
</dbReference>
<dbReference type="InterPro" id="IPR013383">
    <property type="entry name" value="CRISPR-assoc_prot_DxTHG_CS"/>
</dbReference>
<dbReference type="NCBIfam" id="TIGR02549">
    <property type="entry name" value="CRISPR_DxTHG"/>
    <property type="match status" value="1"/>
</dbReference>
<evidence type="ECO:0000313" key="2">
    <source>
        <dbReference type="Proteomes" id="UP000288096"/>
    </source>
</evidence>
<dbReference type="RefSeq" id="WP_166405215.1">
    <property type="nucleotide sequence ID" value="NZ_BEXT01000001.1"/>
</dbReference>
<gene>
    <name evidence="1" type="ORF">DENIS_4125</name>
</gene>
<accession>A0A401G1N6</accession>
<dbReference type="InterPro" id="IPR011742">
    <property type="entry name" value="CRISPR-assoc_prot_TM1812"/>
</dbReference>
<protein>
    <submittedName>
        <fullName evidence="1">TIGR02221 family CRISPR-associated protein</fullName>
    </submittedName>
</protein>
<dbReference type="CDD" id="cd09732">
    <property type="entry name" value="Csx1_III-U"/>
    <property type="match status" value="1"/>
</dbReference>
<dbReference type="Proteomes" id="UP000288096">
    <property type="component" value="Unassembled WGS sequence"/>
</dbReference>